<reference evidence="1 2" key="1">
    <citation type="journal article" date="2019" name="Commun. Biol.">
        <title>The bagworm genome reveals a unique fibroin gene that provides high tensile strength.</title>
        <authorList>
            <person name="Kono N."/>
            <person name="Nakamura H."/>
            <person name="Ohtoshi R."/>
            <person name="Tomita M."/>
            <person name="Numata K."/>
            <person name="Arakawa K."/>
        </authorList>
    </citation>
    <scope>NUCLEOTIDE SEQUENCE [LARGE SCALE GENOMIC DNA]</scope>
</reference>
<gene>
    <name evidence="1" type="ORF">EVAR_35620_1</name>
</gene>
<organism evidence="1 2">
    <name type="scientific">Eumeta variegata</name>
    <name type="common">Bagworm moth</name>
    <name type="synonym">Eumeta japonica</name>
    <dbReference type="NCBI Taxonomy" id="151549"/>
    <lineage>
        <taxon>Eukaryota</taxon>
        <taxon>Metazoa</taxon>
        <taxon>Ecdysozoa</taxon>
        <taxon>Arthropoda</taxon>
        <taxon>Hexapoda</taxon>
        <taxon>Insecta</taxon>
        <taxon>Pterygota</taxon>
        <taxon>Neoptera</taxon>
        <taxon>Endopterygota</taxon>
        <taxon>Lepidoptera</taxon>
        <taxon>Glossata</taxon>
        <taxon>Ditrysia</taxon>
        <taxon>Tineoidea</taxon>
        <taxon>Psychidae</taxon>
        <taxon>Oiketicinae</taxon>
        <taxon>Eumeta</taxon>
    </lineage>
</organism>
<dbReference type="AlphaFoldDB" id="A0A4C1WF08"/>
<keyword evidence="2" id="KW-1185">Reference proteome</keyword>
<comment type="caution">
    <text evidence="1">The sequence shown here is derived from an EMBL/GenBank/DDBJ whole genome shotgun (WGS) entry which is preliminary data.</text>
</comment>
<name>A0A4C1WF08_EUMVA</name>
<dbReference type="EMBL" id="BGZK01000535">
    <property type="protein sequence ID" value="GBP48999.1"/>
    <property type="molecule type" value="Genomic_DNA"/>
</dbReference>
<evidence type="ECO:0000313" key="2">
    <source>
        <dbReference type="Proteomes" id="UP000299102"/>
    </source>
</evidence>
<accession>A0A4C1WF08</accession>
<protein>
    <submittedName>
        <fullName evidence="1">Uncharacterized protein</fullName>
    </submittedName>
</protein>
<dbReference type="Proteomes" id="UP000299102">
    <property type="component" value="Unassembled WGS sequence"/>
</dbReference>
<proteinExistence type="predicted"/>
<sequence length="220" mass="23710">MTDDICRAARPILLTIACSERDNGREGALSDFPMRRRAADGAARAHASPLFRGPGLWAIDVMRLALITRVKRKIPKSFVTRKRVIRLLNNYSSIFPLRSRPEEGAAAAGRTAARHAGTRLQGPRRARGSEWGLRSCDLEIHANAQAFLLFSLCARVFDAGSLQSSGGEISAPGTGAPLYCGPCDIVKYGIANLRNFVMSGHKFGATSAGRDGSCAGRRGR</sequence>
<evidence type="ECO:0000313" key="1">
    <source>
        <dbReference type="EMBL" id="GBP48999.1"/>
    </source>
</evidence>